<evidence type="ECO:0000313" key="2">
    <source>
        <dbReference type="Proteomes" id="UP000054166"/>
    </source>
</evidence>
<dbReference type="Proteomes" id="UP000054166">
    <property type="component" value="Unassembled WGS sequence"/>
</dbReference>
<reference evidence="2" key="2">
    <citation type="submission" date="2015-01" db="EMBL/GenBank/DDBJ databases">
        <title>Evolutionary Origins and Diversification of the Mycorrhizal Mutualists.</title>
        <authorList>
            <consortium name="DOE Joint Genome Institute"/>
            <consortium name="Mycorrhizal Genomics Consortium"/>
            <person name="Kohler A."/>
            <person name="Kuo A."/>
            <person name="Nagy L.G."/>
            <person name="Floudas D."/>
            <person name="Copeland A."/>
            <person name="Barry K.W."/>
            <person name="Cichocki N."/>
            <person name="Veneault-Fourrey C."/>
            <person name="LaButti K."/>
            <person name="Lindquist E.A."/>
            <person name="Lipzen A."/>
            <person name="Lundell T."/>
            <person name="Morin E."/>
            <person name="Murat C."/>
            <person name="Riley R."/>
            <person name="Ohm R."/>
            <person name="Sun H."/>
            <person name="Tunlid A."/>
            <person name="Henrissat B."/>
            <person name="Grigoriev I.V."/>
            <person name="Hibbett D.S."/>
            <person name="Martin F."/>
        </authorList>
    </citation>
    <scope>NUCLEOTIDE SEQUENCE [LARGE SCALE GENOMIC DNA]</scope>
    <source>
        <strain evidence="2">F 1598</strain>
    </source>
</reference>
<organism evidence="1 2">
    <name type="scientific">Piloderma croceum (strain F 1598)</name>
    <dbReference type="NCBI Taxonomy" id="765440"/>
    <lineage>
        <taxon>Eukaryota</taxon>
        <taxon>Fungi</taxon>
        <taxon>Dikarya</taxon>
        <taxon>Basidiomycota</taxon>
        <taxon>Agaricomycotina</taxon>
        <taxon>Agaricomycetes</taxon>
        <taxon>Agaricomycetidae</taxon>
        <taxon>Atheliales</taxon>
        <taxon>Atheliaceae</taxon>
        <taxon>Piloderma</taxon>
    </lineage>
</organism>
<dbReference type="EMBL" id="KN833032">
    <property type="protein sequence ID" value="KIM76736.1"/>
    <property type="molecule type" value="Genomic_DNA"/>
</dbReference>
<gene>
    <name evidence="1" type="ORF">PILCRDRAFT_640938</name>
</gene>
<accession>A0A0C3FAG7</accession>
<proteinExistence type="predicted"/>
<dbReference type="AlphaFoldDB" id="A0A0C3FAG7"/>
<dbReference type="InParanoid" id="A0A0C3FAG7"/>
<dbReference type="HOGENOM" id="CLU_2400474_0_0_1"/>
<keyword evidence="2" id="KW-1185">Reference proteome</keyword>
<evidence type="ECO:0000313" key="1">
    <source>
        <dbReference type="EMBL" id="KIM76736.1"/>
    </source>
</evidence>
<sequence length="93" mass="10839">MCLHWHSLEVVFPVSLTDSLFLYPLDWSVPLCMKFWKVERILSPPGTLHCHRPYYMPLFLHVSELSLMLRSGRLSRLTGSSHILGRVTQSVWT</sequence>
<reference evidence="1 2" key="1">
    <citation type="submission" date="2014-04" db="EMBL/GenBank/DDBJ databases">
        <authorList>
            <consortium name="DOE Joint Genome Institute"/>
            <person name="Kuo A."/>
            <person name="Tarkka M."/>
            <person name="Buscot F."/>
            <person name="Kohler A."/>
            <person name="Nagy L.G."/>
            <person name="Floudas D."/>
            <person name="Copeland A."/>
            <person name="Barry K.W."/>
            <person name="Cichocki N."/>
            <person name="Veneault-Fourrey C."/>
            <person name="LaButti K."/>
            <person name="Lindquist E.A."/>
            <person name="Lipzen A."/>
            <person name="Lundell T."/>
            <person name="Morin E."/>
            <person name="Murat C."/>
            <person name="Sun H."/>
            <person name="Tunlid A."/>
            <person name="Henrissat B."/>
            <person name="Grigoriev I.V."/>
            <person name="Hibbett D.S."/>
            <person name="Martin F."/>
            <person name="Nordberg H.P."/>
            <person name="Cantor M.N."/>
            <person name="Hua S.X."/>
        </authorList>
    </citation>
    <scope>NUCLEOTIDE SEQUENCE [LARGE SCALE GENOMIC DNA]</scope>
    <source>
        <strain evidence="1 2">F 1598</strain>
    </source>
</reference>
<protein>
    <submittedName>
        <fullName evidence="1">Uncharacterized protein</fullName>
    </submittedName>
</protein>
<name>A0A0C3FAG7_PILCF</name>